<keyword evidence="3" id="KW-1185">Reference proteome</keyword>
<dbReference type="EMBL" id="JACIFU010000001">
    <property type="protein sequence ID" value="MBB4173627.1"/>
    <property type="molecule type" value="Genomic_DNA"/>
</dbReference>
<evidence type="ECO:0000313" key="2">
    <source>
        <dbReference type="EMBL" id="MBB4173627.1"/>
    </source>
</evidence>
<organism evidence="2 3">
    <name type="scientific">Sulfitobacter noctilucicola</name>
    <dbReference type="NCBI Taxonomy" id="1342301"/>
    <lineage>
        <taxon>Bacteria</taxon>
        <taxon>Pseudomonadati</taxon>
        <taxon>Pseudomonadota</taxon>
        <taxon>Alphaproteobacteria</taxon>
        <taxon>Rhodobacterales</taxon>
        <taxon>Roseobacteraceae</taxon>
        <taxon>Sulfitobacter</taxon>
    </lineage>
</organism>
<feature type="chain" id="PRO_5031160684" description="DUF2946 domain-containing protein" evidence="1">
    <location>
        <begin position="25"/>
        <end position="115"/>
    </location>
</feature>
<comment type="caution">
    <text evidence="2">The sequence shown here is derived from an EMBL/GenBank/DDBJ whole genome shotgun (WGS) entry which is preliminary data.</text>
</comment>
<keyword evidence="1" id="KW-0732">Signal</keyword>
<proteinExistence type="predicted"/>
<dbReference type="AlphaFoldDB" id="A0A7W6M8J6"/>
<gene>
    <name evidence="2" type="ORF">GGR93_001388</name>
</gene>
<dbReference type="Proteomes" id="UP000565745">
    <property type="component" value="Unassembled WGS sequence"/>
</dbReference>
<protein>
    <recommendedName>
        <fullName evidence="4">DUF2946 domain-containing protein</fullName>
    </recommendedName>
</protein>
<feature type="signal peptide" evidence="1">
    <location>
        <begin position="1"/>
        <end position="24"/>
    </location>
</feature>
<sequence length="115" mass="12035">MMGIRSIISLALVLMVALTSQAMAVARGSADATGQMVICIGAETVTVYTDADGAPTQAPHLCPDCVIHMIADVAAPRVLVPSRIVNLDAVTLLTALQVLGPHRRIPEPRAPPYPV</sequence>
<evidence type="ECO:0008006" key="4">
    <source>
        <dbReference type="Google" id="ProtNLM"/>
    </source>
</evidence>
<reference evidence="2 3" key="1">
    <citation type="submission" date="2020-08" db="EMBL/GenBank/DDBJ databases">
        <title>Genomic Encyclopedia of Type Strains, Phase IV (KMG-IV): sequencing the most valuable type-strain genomes for metagenomic binning, comparative biology and taxonomic classification.</title>
        <authorList>
            <person name="Goeker M."/>
        </authorList>
    </citation>
    <scope>NUCLEOTIDE SEQUENCE [LARGE SCALE GENOMIC DNA]</scope>
    <source>
        <strain evidence="2 3">DSM 101015</strain>
    </source>
</reference>
<name>A0A7W6M8J6_9RHOB</name>
<evidence type="ECO:0000313" key="3">
    <source>
        <dbReference type="Proteomes" id="UP000565745"/>
    </source>
</evidence>
<dbReference type="RefSeq" id="WP_052836071.1">
    <property type="nucleotide sequence ID" value="NZ_JACIFU010000001.1"/>
</dbReference>
<accession>A0A7W6M8J6</accession>
<evidence type="ECO:0000256" key="1">
    <source>
        <dbReference type="SAM" id="SignalP"/>
    </source>
</evidence>